<keyword evidence="12" id="KW-1185">Reference proteome</keyword>
<dbReference type="OrthoDB" id="103819at2759"/>
<accession>A0A8K0JK63</accession>
<feature type="region of interest" description="Disordered" evidence="9">
    <location>
        <begin position="1"/>
        <end position="22"/>
    </location>
</feature>
<feature type="compositionally biased region" description="Acidic residues" evidence="9">
    <location>
        <begin position="671"/>
        <end position="699"/>
    </location>
</feature>
<dbReference type="GO" id="GO:0006357">
    <property type="term" value="P:regulation of transcription by RNA polymerase II"/>
    <property type="evidence" value="ECO:0007669"/>
    <property type="project" value="InterPro"/>
</dbReference>
<dbReference type="GO" id="GO:0016592">
    <property type="term" value="C:mediator complex"/>
    <property type="evidence" value="ECO:0007669"/>
    <property type="project" value="InterPro"/>
</dbReference>
<comment type="caution">
    <text evidence="11">The sequence shown here is derived from an EMBL/GenBank/DDBJ whole genome shotgun (WGS) entry which is preliminary data.</text>
</comment>
<sequence length="1417" mass="158311">MTTIPKPTPVPMSIPPVSPGTRSLSFQGASTIVHYRRLIFNPDVLVNILGIEGRVAGNGGRSGKGKARAEPGASPSSRERNERTIERLDGVVKSTWKRGQSPDLVGILEQNHEAEGQDQASIVYWVFGLSEDGLMRVDDDLCLEDPTALSGSFDLQTLTTCMHGSSRPQCSLCGPLGRTSDCARQPGQGTRPSEIFVGLGASTNTNATMTQGIGAEAVGFGKIWECLGNALVDYYAWKEGWMVERLARLSRGKGKSDQSQGPTMSVLGREHQTGLDLEIYLSTREWEESPDALGTIVGGSQSQWDRSEEAEVGRTYRLWPADERARCIRRIELDQVELETVLARIAEQVGMKTAERLREEEDWTLLWIRDDPPRARDLGGTSGTDAGTEMGRTGEMGWYSIWPRSWLVDPYDPAMITSRRSSHANGSGLGDNWTTGPVRPAESIAKFLTALRSDKSVQPPQEAQVTDFDILNDDLGPKDGLRSLFDTQSWLDYDPVLDMASDMADTPVELGAPTPMGRTETDQHAAPINHDSVDAISSKILSPTANPTPAAQRDWDMMNTAYEMTRDEDVITENDFNFFDAPHTSMFDAFDDSAKDNDMGFGSNDVQAKDTLIPPGFGGKEQWAEAATEMDPEPAPPYIYEVAGTAFEAQIHQNDVMPHLVSNVPPSEAMDHEDESDDLFGEKEDESDEHTSPEEEDREILEMPALNQESDANMQSDTPLYRSPLNTTQHTEISLIPPELEMEDLQGFPTTRRLRGLTDARYTIEDTGHRYVPTENRPLKWITAKQYPSLRGSKRLSTHLAKIYGDGLIKDRKGHRARLRKAFEARRRLVPYRVQDCPVESDESSEDESPVQGPDESWVRYPVDTESVQTKRTLDGPVRTTERFDLAGCTWTCPDMLPFGAHQRLSPISPLDPHPLKESLPTTKIEMAPASNHAHSTKQAFREWLVSLIVEDSALRDCLLGMTRSQERLPRSQEPGDVRIRLGHCGRSTVMDGNSIRFWRQLGLTPLSGQKDMSTFVLFDSLHTTRAEAVGWHTELNQIYTAQGFGRSVKMDESLFDSTLDLRWQNLQATLDMIRRRRLQLTPTVIIVLLRDEFSTDVNILQDLYDHYAAIYPATTAATIILQPAFLDRGHDSLSKDRLASCIYHRIPTSYTLPFETVTTSSTVSSYAPAFTLCSAKETPAARFAVQWPGPTTNPYDTGRMIHVGYTLTPSNALIAICMDEYGEWWTFEHIQVGTGSQALYQGIEKLWRRIRAYAANATIEWRFIIARLDQCRHEEFRCWLSIIERTPSARPAQFALVQLVKDSIQCKAMRDVSVQRVFCAPHDPSTTAPTVAAISSGSFLLCDDTERQQSPEVQLLLASTTAQSTVCQTDKELLEDIKSSYQKLRRLGNLRWAFLSDHSFPAHIQALSTYLDLNLV</sequence>
<feature type="compositionally biased region" description="Pro residues" evidence="9">
    <location>
        <begin position="1"/>
        <end position="18"/>
    </location>
</feature>
<dbReference type="Pfam" id="PF06333">
    <property type="entry name" value="Med13_C"/>
    <property type="match status" value="1"/>
</dbReference>
<feature type="region of interest" description="Disordered" evidence="9">
    <location>
        <begin position="659"/>
        <end position="700"/>
    </location>
</feature>
<comment type="function">
    <text evidence="8">Component of the SRB8-11 complex. The SRB8-11 complex is a regulatory module of the Mediator complex which is itself involved in regulation of basal and activated RNA polymerase II-dependent transcription. The SRB8-11 complex may be involved in the transcriptional repression of a subset of genes regulated by Mediator. It may inhibit the association of the Mediator complex with RNA polymerase II to form the holoenzyme complex.</text>
</comment>
<dbReference type="GO" id="GO:0003712">
    <property type="term" value="F:transcription coregulator activity"/>
    <property type="evidence" value="ECO:0007669"/>
    <property type="project" value="InterPro"/>
</dbReference>
<protein>
    <recommendedName>
        <fullName evidence="8">Mediator of RNA polymerase II transcription subunit 13</fullName>
    </recommendedName>
    <alternativeName>
        <fullName evidence="8">Mediator complex subunit 13</fullName>
    </alternativeName>
</protein>
<comment type="subunit">
    <text evidence="8">Component of the SRB8-11 complex, which itself associates with the Mediator complex.</text>
</comment>
<evidence type="ECO:0000256" key="5">
    <source>
        <dbReference type="ARBA" id="ARBA00023159"/>
    </source>
</evidence>
<proteinExistence type="inferred from homology"/>
<dbReference type="EMBL" id="JABELV010000081">
    <property type="protein sequence ID" value="KAG7531845.1"/>
    <property type="molecule type" value="Genomic_DNA"/>
</dbReference>
<feature type="region of interest" description="Disordered" evidence="9">
    <location>
        <begin position="836"/>
        <end position="858"/>
    </location>
</feature>
<comment type="subcellular location">
    <subcellularLocation>
        <location evidence="1 8">Nucleus</location>
    </subcellularLocation>
</comment>
<evidence type="ECO:0000256" key="6">
    <source>
        <dbReference type="ARBA" id="ARBA00023163"/>
    </source>
</evidence>
<gene>
    <name evidence="11" type="ORF">FFLO_04071</name>
</gene>
<dbReference type="Proteomes" id="UP000812966">
    <property type="component" value="Unassembled WGS sequence"/>
</dbReference>
<evidence type="ECO:0000256" key="3">
    <source>
        <dbReference type="ARBA" id="ARBA00022491"/>
    </source>
</evidence>
<evidence type="ECO:0000256" key="1">
    <source>
        <dbReference type="ARBA" id="ARBA00004123"/>
    </source>
</evidence>
<evidence type="ECO:0000256" key="8">
    <source>
        <dbReference type="RuleBase" id="RU364134"/>
    </source>
</evidence>
<keyword evidence="3 8" id="KW-0678">Repressor</keyword>
<organism evidence="11 12">
    <name type="scientific">Filobasidium floriforme</name>
    <dbReference type="NCBI Taxonomy" id="5210"/>
    <lineage>
        <taxon>Eukaryota</taxon>
        <taxon>Fungi</taxon>
        <taxon>Dikarya</taxon>
        <taxon>Basidiomycota</taxon>
        <taxon>Agaricomycotina</taxon>
        <taxon>Tremellomycetes</taxon>
        <taxon>Filobasidiales</taxon>
        <taxon>Filobasidiaceae</taxon>
        <taxon>Filobasidium</taxon>
    </lineage>
</organism>
<evidence type="ECO:0000313" key="11">
    <source>
        <dbReference type="EMBL" id="KAG7531845.1"/>
    </source>
</evidence>
<evidence type="ECO:0000313" key="12">
    <source>
        <dbReference type="Proteomes" id="UP000812966"/>
    </source>
</evidence>
<feature type="domain" description="Mediator complex subunit Med13 C-terminal" evidence="10">
    <location>
        <begin position="1167"/>
        <end position="1300"/>
    </location>
</feature>
<name>A0A8K0JK63_9TREE</name>
<feature type="region of interest" description="Disordered" evidence="9">
    <location>
        <begin position="57"/>
        <end position="81"/>
    </location>
</feature>
<evidence type="ECO:0000256" key="9">
    <source>
        <dbReference type="SAM" id="MobiDB-lite"/>
    </source>
</evidence>
<evidence type="ECO:0000256" key="2">
    <source>
        <dbReference type="ARBA" id="ARBA00009354"/>
    </source>
</evidence>
<keyword evidence="6 8" id="KW-0804">Transcription</keyword>
<feature type="compositionally biased region" description="Acidic residues" evidence="9">
    <location>
        <begin position="839"/>
        <end position="849"/>
    </location>
</feature>
<dbReference type="InterPro" id="IPR009401">
    <property type="entry name" value="Med13_C"/>
</dbReference>
<comment type="similarity">
    <text evidence="2 8">Belongs to the Mediator complex subunit 13 family.</text>
</comment>
<reference evidence="11" key="1">
    <citation type="submission" date="2020-04" db="EMBL/GenBank/DDBJ databases">
        <title>Analysis of mating type loci in Filobasidium floriforme.</title>
        <authorList>
            <person name="Nowrousian M."/>
        </authorList>
    </citation>
    <scope>NUCLEOTIDE SEQUENCE</scope>
    <source>
        <strain evidence="11">CBS 6242</strain>
    </source>
</reference>
<keyword evidence="5 8" id="KW-0010">Activator</keyword>
<keyword evidence="4 8" id="KW-0805">Transcription regulation</keyword>
<keyword evidence="7 8" id="KW-0539">Nucleus</keyword>
<evidence type="ECO:0000256" key="7">
    <source>
        <dbReference type="ARBA" id="ARBA00023242"/>
    </source>
</evidence>
<evidence type="ECO:0000256" key="4">
    <source>
        <dbReference type="ARBA" id="ARBA00023015"/>
    </source>
</evidence>
<evidence type="ECO:0000259" key="10">
    <source>
        <dbReference type="Pfam" id="PF06333"/>
    </source>
</evidence>